<organism evidence="2 3">
    <name type="scientific">Flavobacterium cheonanense</name>
    <dbReference type="NCBI Taxonomy" id="706183"/>
    <lineage>
        <taxon>Bacteria</taxon>
        <taxon>Pseudomonadati</taxon>
        <taxon>Bacteroidota</taxon>
        <taxon>Flavobacteriia</taxon>
        <taxon>Flavobacteriales</taxon>
        <taxon>Flavobacteriaceae</taxon>
        <taxon>Flavobacterium</taxon>
    </lineage>
</organism>
<dbReference type="EMBL" id="BAABCT010000005">
    <property type="protein sequence ID" value="GAA4074416.1"/>
    <property type="molecule type" value="Genomic_DNA"/>
</dbReference>
<evidence type="ECO:0000256" key="1">
    <source>
        <dbReference type="SAM" id="Coils"/>
    </source>
</evidence>
<gene>
    <name evidence="2" type="ORF">GCM10022389_19970</name>
</gene>
<keyword evidence="3" id="KW-1185">Reference proteome</keyword>
<keyword evidence="1" id="KW-0175">Coiled coil</keyword>
<evidence type="ECO:0000313" key="3">
    <source>
        <dbReference type="Proteomes" id="UP001500367"/>
    </source>
</evidence>
<dbReference type="Pfam" id="PF13809">
    <property type="entry name" value="Tubulin_2"/>
    <property type="match status" value="1"/>
</dbReference>
<reference evidence="3" key="1">
    <citation type="journal article" date="2019" name="Int. J. Syst. Evol. Microbiol.">
        <title>The Global Catalogue of Microorganisms (GCM) 10K type strain sequencing project: providing services to taxonomists for standard genome sequencing and annotation.</title>
        <authorList>
            <consortium name="The Broad Institute Genomics Platform"/>
            <consortium name="The Broad Institute Genome Sequencing Center for Infectious Disease"/>
            <person name="Wu L."/>
            <person name="Ma J."/>
        </authorList>
    </citation>
    <scope>NUCLEOTIDE SEQUENCE [LARGE SCALE GENOMIC DNA]</scope>
    <source>
        <strain evidence="3">JCM 17069</strain>
    </source>
</reference>
<name>A0ABP7VU02_9FLAO</name>
<dbReference type="InterPro" id="IPR025904">
    <property type="entry name" value="Tubulin-like"/>
</dbReference>
<dbReference type="Proteomes" id="UP001500367">
    <property type="component" value="Unassembled WGS sequence"/>
</dbReference>
<dbReference type="Gene3D" id="3.40.50.1440">
    <property type="entry name" value="Tubulin/FtsZ, GTPase domain"/>
    <property type="match status" value="1"/>
</dbReference>
<dbReference type="InterPro" id="IPR036525">
    <property type="entry name" value="Tubulin/FtsZ_GTPase_sf"/>
</dbReference>
<sequence>MADNHIIIGLGGTGGRIIRSYREQLVDKFGSLETVDFLKNIRFLFIDSNEDDLKDEWMYQGKPLKLRGDDTILLKAGDLNSRLKNHATRNEWLGEDSDWKGIKDENTSGMAGNQLRRLGRVNLIPNMREIVQNVNSKHDQLRVNKTEFGTTIHICVGLAGGTGSGSIIDVTAQLCKTFEKESENTFIVLYLVLPEVKSFNDKKGQFNNVSFLKINGYAALKELNSLASGVFSPYDVNSKNDRLNTNNRYKSAYIISERNLNRMTFKDTASSVASLLFLKTISANYAEKGEKSDNTLPNLLNKVDTQENNLNSAWQYWDLSANFRVPGISKIAVPREQIKEAFAHQLVLNAFNKTLFKNKEKQDNGNGYLGNPSSDEIAKAKSEAAQIISNLRSTLMEEWYLTYEYFLLDSPMIDSEKVGLLRKNGDEKSFDASWKIEETKIFTVLTATKKYQGTTFEDRDLLKYYQISIADYTTGKYKGCGYDKFYNDKFNLATEYAKFICERIRGIMFGIDGYGRKTHYPLPSYIDILLEIEQGYLDGIDRFIKNQKSVLERDLKKITIEIENIKKEYVGTYSFLGSKNKRTNAVEDFRKKLMEYWNKTVELKAIPFAIELSQKELKTELSKLRERVKSEVRAIEERRNKIHDEWIDESKKIEGTTDGFKSIPNIQGFEKFKKAFFKSDECESFISQLENLIYDNFDFTLKSSLDGVFSNRKHPIMEAAYKMVDDILTDDNIGKLTGDIDDFYRANIIQVLHKKYKTANNPDLIELFAELQKMSAPLATINSFSKGDGDYKTHHDKVIILPELKGENESKIEELKSFSEDLQRTIRETIKEVKIYKVGGDKLSNELTFVQFAWPIRMDAIDNISDLYEDYHKYKGYPQTLFLSHIEDCDYLVDLIPPQTIDEMKKVLLPYMIILSESKCFENYGDKNFWGLRSYNGDDSDLTDIHAIDSNKMVNLKFECGSLIDFMNLDLKTLDKANLLAGGGINTFIHPLVLGCVRKEAEKKLNSDFDLVLSKFALFLDDYLATIKNDRTDGKYQMLSEAYRKLIKLNK</sequence>
<evidence type="ECO:0000313" key="2">
    <source>
        <dbReference type="EMBL" id="GAA4074416.1"/>
    </source>
</evidence>
<evidence type="ECO:0008006" key="4">
    <source>
        <dbReference type="Google" id="ProtNLM"/>
    </source>
</evidence>
<dbReference type="SUPFAM" id="SSF52490">
    <property type="entry name" value="Tubulin nucleotide-binding domain-like"/>
    <property type="match status" value="1"/>
</dbReference>
<feature type="coiled-coil region" evidence="1">
    <location>
        <begin position="614"/>
        <end position="645"/>
    </location>
</feature>
<accession>A0ABP7VU02</accession>
<proteinExistence type="predicted"/>
<protein>
    <recommendedName>
        <fullName evidence="4">Tubulin like</fullName>
    </recommendedName>
</protein>
<comment type="caution">
    <text evidence="2">The sequence shown here is derived from an EMBL/GenBank/DDBJ whole genome shotgun (WGS) entry which is preliminary data.</text>
</comment>
<dbReference type="RefSeq" id="WP_344816568.1">
    <property type="nucleotide sequence ID" value="NZ_BAABCT010000005.1"/>
</dbReference>